<dbReference type="EMBL" id="LT838272">
    <property type="protein sequence ID" value="SMB97997.1"/>
    <property type="molecule type" value="Genomic_DNA"/>
</dbReference>
<dbReference type="Proteomes" id="UP000192569">
    <property type="component" value="Chromosome I"/>
</dbReference>
<evidence type="ECO:0000313" key="2">
    <source>
        <dbReference type="Proteomes" id="UP000192569"/>
    </source>
</evidence>
<name>A0A1W1VXA0_9FIRM</name>
<proteinExistence type="predicted"/>
<dbReference type="RefSeq" id="WP_084665642.1">
    <property type="nucleotide sequence ID" value="NZ_LT838272.1"/>
</dbReference>
<gene>
    <name evidence="1" type="ORF">SAMN00808754_2068</name>
</gene>
<evidence type="ECO:0000313" key="1">
    <source>
        <dbReference type="EMBL" id="SMB97997.1"/>
    </source>
</evidence>
<protein>
    <submittedName>
        <fullName evidence="1">Phage-like element pbsx protein XkdS</fullName>
    </submittedName>
</protein>
<keyword evidence="2" id="KW-1185">Reference proteome</keyword>
<dbReference type="OrthoDB" id="9815874at2"/>
<reference evidence="1 2" key="1">
    <citation type="submission" date="2017-04" db="EMBL/GenBank/DDBJ databases">
        <authorList>
            <person name="Afonso C.L."/>
            <person name="Miller P.J."/>
            <person name="Scott M.A."/>
            <person name="Spackman E."/>
            <person name="Goraichik I."/>
            <person name="Dimitrov K.M."/>
            <person name="Suarez D.L."/>
            <person name="Swayne D.E."/>
        </authorList>
    </citation>
    <scope>NUCLEOTIDE SEQUENCE [LARGE SCALE GENOMIC DNA]</scope>
    <source>
        <strain evidence="1 2">ToBE</strain>
    </source>
</reference>
<accession>A0A1W1VXA0</accession>
<dbReference type="AlphaFoldDB" id="A0A1W1VXA0"/>
<sequence length="73" mass="8265">MWIQTETILVNLDHCETLVIEDDPGIGGWWIVAVGMKQRYKIYYTASHDEAESILKELADKIAVASTVIKKQS</sequence>
<dbReference type="STRING" id="698762.SAMN00808754_2068"/>
<organism evidence="1 2">
    <name type="scientific">Thermanaeromonas toyohensis ToBE</name>
    <dbReference type="NCBI Taxonomy" id="698762"/>
    <lineage>
        <taxon>Bacteria</taxon>
        <taxon>Bacillati</taxon>
        <taxon>Bacillota</taxon>
        <taxon>Clostridia</taxon>
        <taxon>Neomoorellales</taxon>
        <taxon>Neomoorellaceae</taxon>
        <taxon>Thermanaeromonas</taxon>
    </lineage>
</organism>